<evidence type="ECO:0000259" key="2">
    <source>
        <dbReference type="Pfam" id="PF11716"/>
    </source>
</evidence>
<organism evidence="3 4">
    <name type="scientific">Kineococcus rhizosphaerae</name>
    <dbReference type="NCBI Taxonomy" id="559628"/>
    <lineage>
        <taxon>Bacteria</taxon>
        <taxon>Bacillati</taxon>
        <taxon>Actinomycetota</taxon>
        <taxon>Actinomycetes</taxon>
        <taxon>Kineosporiales</taxon>
        <taxon>Kineosporiaceae</taxon>
        <taxon>Kineococcus</taxon>
    </lineage>
</organism>
<feature type="region of interest" description="Disordered" evidence="1">
    <location>
        <begin position="53"/>
        <end position="73"/>
    </location>
</feature>
<protein>
    <submittedName>
        <fullName evidence="3">Uncharacterized protein (TIGR03086 family)</fullName>
    </submittedName>
</protein>
<dbReference type="GO" id="GO:0046872">
    <property type="term" value="F:metal ion binding"/>
    <property type="evidence" value="ECO:0007669"/>
    <property type="project" value="InterPro"/>
</dbReference>
<dbReference type="AlphaFoldDB" id="A0A2T0QZV3"/>
<dbReference type="NCBIfam" id="TIGR03083">
    <property type="entry name" value="maleylpyruvate isomerase family mycothiol-dependent enzyme"/>
    <property type="match status" value="1"/>
</dbReference>
<evidence type="ECO:0000313" key="4">
    <source>
        <dbReference type="Proteomes" id="UP000238083"/>
    </source>
</evidence>
<proteinExistence type="predicted"/>
<dbReference type="SUPFAM" id="SSF109854">
    <property type="entry name" value="DinB/YfiT-like putative metalloenzymes"/>
    <property type="match status" value="1"/>
</dbReference>
<keyword evidence="4" id="KW-1185">Reference proteome</keyword>
<dbReference type="InterPro" id="IPR017517">
    <property type="entry name" value="Maleyloyr_isom"/>
</dbReference>
<reference evidence="3 4" key="1">
    <citation type="submission" date="2018-03" db="EMBL/GenBank/DDBJ databases">
        <title>Genomic Encyclopedia of Archaeal and Bacterial Type Strains, Phase II (KMG-II): from individual species to whole genera.</title>
        <authorList>
            <person name="Goeker M."/>
        </authorList>
    </citation>
    <scope>NUCLEOTIDE SEQUENCE [LARGE SCALE GENOMIC DNA]</scope>
    <source>
        <strain evidence="3 4">DSM 19711</strain>
    </source>
</reference>
<dbReference type="EMBL" id="PVZF01000011">
    <property type="protein sequence ID" value="PRY12155.1"/>
    <property type="molecule type" value="Genomic_DNA"/>
</dbReference>
<evidence type="ECO:0000313" key="3">
    <source>
        <dbReference type="EMBL" id="PRY12155.1"/>
    </source>
</evidence>
<accession>A0A2T0QZV3</accession>
<dbReference type="InterPro" id="IPR017520">
    <property type="entry name" value="CHP03086"/>
</dbReference>
<comment type="caution">
    <text evidence="3">The sequence shown here is derived from an EMBL/GenBank/DDBJ whole genome shotgun (WGS) entry which is preliminary data.</text>
</comment>
<evidence type="ECO:0000256" key="1">
    <source>
        <dbReference type="SAM" id="MobiDB-lite"/>
    </source>
</evidence>
<gene>
    <name evidence="3" type="ORF">CLV37_111112</name>
</gene>
<dbReference type="NCBIfam" id="TIGR03086">
    <property type="entry name" value="TIGR03086 family metal-binding protein"/>
    <property type="match status" value="1"/>
</dbReference>
<dbReference type="InterPro" id="IPR024344">
    <property type="entry name" value="MDMPI_metal-binding"/>
</dbReference>
<name>A0A2T0QZV3_9ACTN</name>
<dbReference type="Proteomes" id="UP000238083">
    <property type="component" value="Unassembled WGS sequence"/>
</dbReference>
<dbReference type="Pfam" id="PF11716">
    <property type="entry name" value="MDMPI_N"/>
    <property type="match status" value="1"/>
</dbReference>
<feature type="domain" description="Mycothiol-dependent maleylpyruvate isomerase metal-binding" evidence="2">
    <location>
        <begin position="6"/>
        <end position="128"/>
    </location>
</feature>
<dbReference type="Gene3D" id="1.20.120.450">
    <property type="entry name" value="dinb family like domain"/>
    <property type="match status" value="1"/>
</dbReference>
<dbReference type="InterPro" id="IPR034660">
    <property type="entry name" value="DinB/YfiT-like"/>
</dbReference>
<sequence>MMDLSPAAGAMAALLRTLSDDDLDRRTPCGGTVAALLTHVGGLTVAFTDAARKDLGPTTSTPPGGEMPDELPPTWRTEFPARLDDLARAWTDPAAWEGATRAGGIDLPAPVAATVAVDELVLHAWDLAVATGRAHVPDDESLAAVEEFVLGIPADPAARQGLFGPPVPVGDDATRFEKVLAHAGRDPRWRA</sequence>